<sequence>MDCRVGGLFFSSKFDSGNLARVEQVLPLNVEHGNNSVNLQSKPISLNKADNNTNNNAAGNVSIYDFKADYDFKVWTRPDCAGTLFENGNRTWFHFSVRGYVPGKLIRIMIMNLNKQSKVYSQGYAPLYRVCHSTVSQSRWQRIKDRPAWDYVDGQFVLTFVHRFIDPRGSTTYFAFCFPWTYSETQNQLAQLESLFSDQTAPPIEKIESDSPGSVSSIDLNPMAMSEEPTNCELLQQVYFHRELLCYSLEGRRIDLLTITSWSGLWNEREDYFDPLLFPDRSAPRPWKFKGKQVVFISARVHPGETPSSHVFNGLLELLLRPNDARSCQLRDQYVFKLIPLLNPDGVVHGHYRTDCRGVNLNRVYLTPDFLYYPSIYATKALLVYYHTKYGTIVPYANFLDGVWEEFKSIIRTPSGRISYKPLSECLESKLTDSGVNVASESPAEVNDRVIFECDVLNQELDRMKVERANVICTQRLSSPPTMKGDQADYVVAFNEKLQVSEPARIVGSDSELIKPWSSFTQAGVSPVGLDSELSVQHALAICQPPPPAMPSHRVTEYHLSGENPESPWDVQRSSSPVQRSSDENSGDMDQSARTVESVQSTDKLSPTGYVNKSHSASVSKPSATLSGDINSESHVGGGGLANKSQRTISSVGYRLSAISKSCKSSRLLAAFKNRRRPSLKVDCLPCLFT</sequence>
<reference evidence="6 7" key="1">
    <citation type="submission" date="2019-07" db="EMBL/GenBank/DDBJ databases">
        <title>Annotation for the trematode Paragonimus westermani.</title>
        <authorList>
            <person name="Choi Y.-J."/>
        </authorList>
    </citation>
    <scope>NUCLEOTIDE SEQUENCE [LARGE SCALE GENOMIC DNA]</scope>
    <source>
        <strain evidence="6">180907_Pwestermani</strain>
    </source>
</reference>
<comment type="caution">
    <text evidence="3">Lacks conserved residue(s) required for the propagation of feature annotation.</text>
</comment>
<comment type="similarity">
    <text evidence="2 3">Belongs to the peptidase M14 family.</text>
</comment>
<dbReference type="SUPFAM" id="SSF53187">
    <property type="entry name" value="Zn-dependent exopeptidases"/>
    <property type="match status" value="1"/>
</dbReference>
<comment type="caution">
    <text evidence="6">The sequence shown here is derived from an EMBL/GenBank/DDBJ whole genome shotgun (WGS) entry which is preliminary data.</text>
</comment>
<dbReference type="GO" id="GO:0008270">
    <property type="term" value="F:zinc ion binding"/>
    <property type="evidence" value="ECO:0007669"/>
    <property type="project" value="InterPro"/>
</dbReference>
<evidence type="ECO:0000256" key="1">
    <source>
        <dbReference type="ARBA" id="ARBA00001947"/>
    </source>
</evidence>
<evidence type="ECO:0000313" key="7">
    <source>
        <dbReference type="Proteomes" id="UP000699462"/>
    </source>
</evidence>
<comment type="cofactor">
    <cofactor evidence="1">
        <name>Zn(2+)</name>
        <dbReference type="ChEBI" id="CHEBI:29105"/>
    </cofactor>
</comment>
<protein>
    <recommendedName>
        <fullName evidence="5">Peptidase M14 domain-containing protein</fullName>
    </recommendedName>
</protein>
<keyword evidence="7" id="KW-1185">Reference proteome</keyword>
<feature type="region of interest" description="Disordered" evidence="4">
    <location>
        <begin position="545"/>
        <end position="644"/>
    </location>
</feature>
<evidence type="ECO:0000256" key="4">
    <source>
        <dbReference type="SAM" id="MobiDB-lite"/>
    </source>
</evidence>
<dbReference type="InterPro" id="IPR050821">
    <property type="entry name" value="Cytosolic_carboxypeptidase"/>
</dbReference>
<dbReference type="PANTHER" id="PTHR12756:SF12">
    <property type="entry name" value="CYTOSOLIC CARBOXYPEPTIDASE-LIKE PROTEIN 5"/>
    <property type="match status" value="1"/>
</dbReference>
<accession>A0A8T0D697</accession>
<organism evidence="6 7">
    <name type="scientific">Paragonimus westermani</name>
    <dbReference type="NCBI Taxonomy" id="34504"/>
    <lineage>
        <taxon>Eukaryota</taxon>
        <taxon>Metazoa</taxon>
        <taxon>Spiralia</taxon>
        <taxon>Lophotrochozoa</taxon>
        <taxon>Platyhelminthes</taxon>
        <taxon>Trematoda</taxon>
        <taxon>Digenea</taxon>
        <taxon>Plagiorchiida</taxon>
        <taxon>Troglotremata</taxon>
        <taxon>Troglotrematidae</taxon>
        <taxon>Paragonimus</taxon>
    </lineage>
</organism>
<name>A0A8T0D697_9TREM</name>
<dbReference type="Pfam" id="PF00246">
    <property type="entry name" value="Peptidase_M14"/>
    <property type="match status" value="1"/>
</dbReference>
<proteinExistence type="inferred from homology"/>
<dbReference type="Pfam" id="PF18027">
    <property type="entry name" value="Pepdidase_M14_N"/>
    <property type="match status" value="1"/>
</dbReference>
<dbReference type="AlphaFoldDB" id="A0A8T0D697"/>
<feature type="compositionally biased region" description="Polar residues" evidence="4">
    <location>
        <begin position="588"/>
        <end position="634"/>
    </location>
</feature>
<dbReference type="PROSITE" id="PS52035">
    <property type="entry name" value="PEPTIDASE_M14"/>
    <property type="match status" value="1"/>
</dbReference>
<dbReference type="OrthoDB" id="10253041at2759"/>
<dbReference type="InterPro" id="IPR000834">
    <property type="entry name" value="Peptidase_M14"/>
</dbReference>
<evidence type="ECO:0000313" key="6">
    <source>
        <dbReference type="EMBL" id="KAF8562258.1"/>
    </source>
</evidence>
<feature type="domain" description="Peptidase M14" evidence="5">
    <location>
        <begin position="211"/>
        <end position="498"/>
    </location>
</feature>
<gene>
    <name evidence="6" type="ORF">P879_10623</name>
</gene>
<dbReference type="GO" id="GO:0006508">
    <property type="term" value="P:proteolysis"/>
    <property type="evidence" value="ECO:0007669"/>
    <property type="project" value="InterPro"/>
</dbReference>
<evidence type="ECO:0000256" key="2">
    <source>
        <dbReference type="ARBA" id="ARBA00005988"/>
    </source>
</evidence>
<dbReference type="Proteomes" id="UP000699462">
    <property type="component" value="Unassembled WGS sequence"/>
</dbReference>
<dbReference type="GO" id="GO:0004181">
    <property type="term" value="F:metallocarboxypeptidase activity"/>
    <property type="evidence" value="ECO:0007669"/>
    <property type="project" value="InterPro"/>
</dbReference>
<evidence type="ECO:0000259" key="5">
    <source>
        <dbReference type="PROSITE" id="PS52035"/>
    </source>
</evidence>
<dbReference type="EMBL" id="JTDF01021121">
    <property type="protein sequence ID" value="KAF8562258.1"/>
    <property type="molecule type" value="Genomic_DNA"/>
</dbReference>
<evidence type="ECO:0000256" key="3">
    <source>
        <dbReference type="PROSITE-ProRule" id="PRU01379"/>
    </source>
</evidence>
<dbReference type="Gene3D" id="2.60.40.3120">
    <property type="match status" value="1"/>
</dbReference>
<dbReference type="InterPro" id="IPR040626">
    <property type="entry name" value="Pepdidase_M14_N"/>
</dbReference>
<feature type="compositionally biased region" description="Low complexity" evidence="4">
    <location>
        <begin position="570"/>
        <end position="580"/>
    </location>
</feature>
<dbReference type="PANTHER" id="PTHR12756">
    <property type="entry name" value="CYTOSOLIC CARBOXYPEPTIDASE"/>
    <property type="match status" value="1"/>
</dbReference>
<dbReference type="Gene3D" id="3.40.630.10">
    <property type="entry name" value="Zn peptidases"/>
    <property type="match status" value="1"/>
</dbReference>